<dbReference type="InterPro" id="IPR001509">
    <property type="entry name" value="Epimerase_deHydtase"/>
</dbReference>
<protein>
    <recommendedName>
        <fullName evidence="3">NAD-dependent epimerase/dehydratase domain-containing protein</fullName>
    </recommendedName>
</protein>
<dbReference type="PANTHER" id="PTHR10366">
    <property type="entry name" value="NAD DEPENDENT EPIMERASE/DEHYDRATASE"/>
    <property type="match status" value="1"/>
</dbReference>
<dbReference type="OrthoDB" id="2735536at2759"/>
<dbReference type="PANTHER" id="PTHR10366:SF564">
    <property type="entry name" value="STEROL-4-ALPHA-CARBOXYLATE 3-DEHYDROGENASE, DECARBOXYLATING"/>
    <property type="match status" value="1"/>
</dbReference>
<comment type="similarity">
    <text evidence="2">Belongs to the NAD(P)-dependent epimerase/dehydratase family. Dihydroflavonol-4-reductase subfamily.</text>
</comment>
<dbReference type="FunCoup" id="A0A084QLT9">
    <property type="interactions" value="224"/>
</dbReference>
<dbReference type="STRING" id="1283841.A0A084QLT9"/>
<dbReference type="OMA" id="PWIFGPY"/>
<evidence type="ECO:0000313" key="4">
    <source>
        <dbReference type="EMBL" id="KFA64924.1"/>
    </source>
</evidence>
<evidence type="ECO:0000256" key="2">
    <source>
        <dbReference type="ARBA" id="ARBA00023445"/>
    </source>
</evidence>
<feature type="domain" description="NAD-dependent epimerase/dehydratase" evidence="3">
    <location>
        <begin position="5"/>
        <end position="263"/>
    </location>
</feature>
<evidence type="ECO:0000259" key="3">
    <source>
        <dbReference type="Pfam" id="PF01370"/>
    </source>
</evidence>
<sequence length="337" mass="36429">MSGTILVTGASGYVGGHIVSAALTRGYSVRVVARTASSASTAISKFPSFESKLSSAIVPDITNVEAFAGVGIFDGVIGIIHTASPFVLNPKDNVKDLLEPAINGSVAILEAAKRWGKDVKTVVATSSFASINDVLKGKREGYKYDEKDWNPMTFEEASTAPGVVAYCASKALAEKAMWDWVRDNSPAFTLTTICPPWVFGPYHYDLQDTEKLSESLGLLNGLIGASNLPDFDFGGFADVREVAEAHLLALEKPEAAGQRFLVGQEFRYQRVVDTVRATFPELKDRVPEGTPGYKEPAYEVDGSKIVEVLGLKYRSLEETMTDTFKQLLAAREIEGTA</sequence>
<dbReference type="EMBL" id="KL660641">
    <property type="protein sequence ID" value="KFA64924.1"/>
    <property type="molecule type" value="Genomic_DNA"/>
</dbReference>
<evidence type="ECO:0000313" key="5">
    <source>
        <dbReference type="Proteomes" id="UP000028524"/>
    </source>
</evidence>
<reference evidence="4 5" key="1">
    <citation type="journal article" date="2014" name="BMC Genomics">
        <title>Comparative genome sequencing reveals chemotype-specific gene clusters in the toxigenic black mold Stachybotrys.</title>
        <authorList>
            <person name="Semeiks J."/>
            <person name="Borek D."/>
            <person name="Otwinowski Z."/>
            <person name="Grishin N.V."/>
        </authorList>
    </citation>
    <scope>NUCLEOTIDE SEQUENCE [LARGE SCALE GENOMIC DNA]</scope>
    <source>
        <strain evidence="4 5">IBT 40285</strain>
    </source>
</reference>
<dbReference type="Proteomes" id="UP000028524">
    <property type="component" value="Unassembled WGS sequence"/>
</dbReference>
<dbReference type="HOGENOM" id="CLU_007383_9_2_1"/>
<dbReference type="Pfam" id="PF01370">
    <property type="entry name" value="Epimerase"/>
    <property type="match status" value="1"/>
</dbReference>
<dbReference type="Gene3D" id="3.40.50.720">
    <property type="entry name" value="NAD(P)-binding Rossmann-like Domain"/>
    <property type="match status" value="1"/>
</dbReference>
<organism evidence="4 5">
    <name type="scientific">Stachybotrys chlorohalonatus (strain IBT 40285)</name>
    <dbReference type="NCBI Taxonomy" id="1283841"/>
    <lineage>
        <taxon>Eukaryota</taxon>
        <taxon>Fungi</taxon>
        <taxon>Dikarya</taxon>
        <taxon>Ascomycota</taxon>
        <taxon>Pezizomycotina</taxon>
        <taxon>Sordariomycetes</taxon>
        <taxon>Hypocreomycetidae</taxon>
        <taxon>Hypocreales</taxon>
        <taxon>Stachybotryaceae</taxon>
        <taxon>Stachybotrys</taxon>
    </lineage>
</organism>
<name>A0A084QLT9_STAC4</name>
<dbReference type="InterPro" id="IPR036291">
    <property type="entry name" value="NAD(P)-bd_dom_sf"/>
</dbReference>
<dbReference type="SUPFAM" id="SSF51735">
    <property type="entry name" value="NAD(P)-binding Rossmann-fold domains"/>
    <property type="match status" value="1"/>
</dbReference>
<gene>
    <name evidence="4" type="ORF">S40285_08698</name>
</gene>
<proteinExistence type="inferred from homology"/>
<accession>A0A084QLT9</accession>
<dbReference type="InterPro" id="IPR050425">
    <property type="entry name" value="NAD(P)_dehydrat-like"/>
</dbReference>
<dbReference type="InParanoid" id="A0A084QLT9"/>
<keyword evidence="1" id="KW-0560">Oxidoreductase</keyword>
<evidence type="ECO:0000256" key="1">
    <source>
        <dbReference type="ARBA" id="ARBA00023002"/>
    </source>
</evidence>
<dbReference type="AlphaFoldDB" id="A0A084QLT9"/>
<dbReference type="GO" id="GO:0016616">
    <property type="term" value="F:oxidoreductase activity, acting on the CH-OH group of donors, NAD or NADP as acceptor"/>
    <property type="evidence" value="ECO:0007669"/>
    <property type="project" value="TreeGrafter"/>
</dbReference>
<keyword evidence="5" id="KW-1185">Reference proteome</keyword>